<dbReference type="PANTHER" id="PTHR43161:SF3">
    <property type="entry name" value="D-XYLULOSE REDUCTASE"/>
    <property type="match status" value="1"/>
</dbReference>
<dbReference type="Pfam" id="PF00107">
    <property type="entry name" value="ADH_zinc_N"/>
    <property type="match status" value="1"/>
</dbReference>
<dbReference type="InterPro" id="IPR013154">
    <property type="entry name" value="ADH-like_N"/>
</dbReference>
<dbReference type="PANTHER" id="PTHR43161">
    <property type="entry name" value="SORBITOL DEHYDROGENASE"/>
    <property type="match status" value="1"/>
</dbReference>
<dbReference type="InterPro" id="IPR011032">
    <property type="entry name" value="GroES-like_sf"/>
</dbReference>
<accession>A0A4Z1NYN4</accession>
<keyword evidence="7" id="KW-0520">NAD</keyword>
<dbReference type="PROSITE" id="PS00059">
    <property type="entry name" value="ADH_ZINC"/>
    <property type="match status" value="1"/>
</dbReference>
<dbReference type="Proteomes" id="UP000298493">
    <property type="component" value="Unassembled WGS sequence"/>
</dbReference>
<dbReference type="GO" id="GO:0006062">
    <property type="term" value="P:sorbitol catabolic process"/>
    <property type="evidence" value="ECO:0007669"/>
    <property type="project" value="TreeGrafter"/>
</dbReference>
<name>A0A4Z1NYN4_9PEZI</name>
<dbReference type="GO" id="GO:0008270">
    <property type="term" value="F:zinc ion binding"/>
    <property type="evidence" value="ECO:0007669"/>
    <property type="project" value="InterPro"/>
</dbReference>
<evidence type="ECO:0000256" key="3">
    <source>
        <dbReference type="ARBA" id="ARBA00008072"/>
    </source>
</evidence>
<dbReference type="Gene3D" id="3.90.180.10">
    <property type="entry name" value="Medium-chain alcohol dehydrogenases, catalytic domain"/>
    <property type="match status" value="1"/>
</dbReference>
<evidence type="ECO:0000256" key="8">
    <source>
        <dbReference type="RuleBase" id="RU361277"/>
    </source>
</evidence>
<dbReference type="STRING" id="86259.A0A4Z1NYN4"/>
<proteinExistence type="inferred from homology"/>
<dbReference type="InterPro" id="IPR036291">
    <property type="entry name" value="NAD(P)-bd_dom_sf"/>
</dbReference>
<feature type="domain" description="Enoyl reductase (ER)" evidence="9">
    <location>
        <begin position="27"/>
        <end position="361"/>
    </location>
</feature>
<comment type="cofactor">
    <cofactor evidence="1 8">
        <name>Zn(2+)</name>
        <dbReference type="ChEBI" id="CHEBI:29105"/>
    </cofactor>
</comment>
<dbReference type="SUPFAM" id="SSF51735">
    <property type="entry name" value="NAD(P)-binding Rossmann-fold domains"/>
    <property type="match status" value="1"/>
</dbReference>
<dbReference type="SMART" id="SM00829">
    <property type="entry name" value="PKS_ER"/>
    <property type="match status" value="1"/>
</dbReference>
<reference evidence="10 11" key="1">
    <citation type="submission" date="2019-04" db="EMBL/GenBank/DDBJ databases">
        <title>High contiguity whole genome sequence and gene annotation resource for two Venturia nashicola isolates.</title>
        <authorList>
            <person name="Prokchorchik M."/>
            <person name="Won K."/>
            <person name="Lee Y."/>
            <person name="Choi E.D."/>
            <person name="Segonzac C."/>
            <person name="Sohn K.H."/>
        </authorList>
    </citation>
    <scope>NUCLEOTIDE SEQUENCE [LARGE SCALE GENOMIC DNA]</scope>
    <source>
        <strain evidence="10 11">PRI2</strain>
    </source>
</reference>
<sequence>MSSAVHIDDVVAGEKKNNKSFVLEKQGVFGFQDRPFPSLRSSRDVLVRIEATGICGSDVHYWQHGRIGNYVVENPIVLGHESAGVVELCGPDVKGLAVGDRIALEPGVGCTTCNFCRSGKYNLCSSMRFAATPPFDGTLSTFYSLPEECCFKLPDHVPLEEGALLEPLAVAVHVCRLADIRPGSSLVVFGAGPIGLLCCAVARAFGASSITCVDIVDSRLEFAKNYAASKTYRMKGDELDLTQESIQSRLGLVGGPDVVIEATGAAPCIDCGVQALRRGGTFVQAGLGKPKVDFPLGQICDKEISLKGSFRYGPGDYALALELLASGKVSVKELITHRFDFEDAERAFTIVRDRQGIKTIIRGPGVLDTPAETKAVDGARL</sequence>
<dbReference type="InterPro" id="IPR002328">
    <property type="entry name" value="ADH_Zn_CS"/>
</dbReference>
<evidence type="ECO:0000256" key="7">
    <source>
        <dbReference type="ARBA" id="ARBA00023027"/>
    </source>
</evidence>
<evidence type="ECO:0000256" key="5">
    <source>
        <dbReference type="ARBA" id="ARBA00022833"/>
    </source>
</evidence>
<dbReference type="InterPro" id="IPR013149">
    <property type="entry name" value="ADH-like_C"/>
</dbReference>
<organism evidence="10 11">
    <name type="scientific">Venturia nashicola</name>
    <dbReference type="NCBI Taxonomy" id="86259"/>
    <lineage>
        <taxon>Eukaryota</taxon>
        <taxon>Fungi</taxon>
        <taxon>Dikarya</taxon>
        <taxon>Ascomycota</taxon>
        <taxon>Pezizomycotina</taxon>
        <taxon>Dothideomycetes</taxon>
        <taxon>Pleosporomycetidae</taxon>
        <taxon>Venturiales</taxon>
        <taxon>Venturiaceae</taxon>
        <taxon>Venturia</taxon>
    </lineage>
</organism>
<comment type="caution">
    <text evidence="10">The sequence shown here is derived from an EMBL/GenBank/DDBJ whole genome shotgun (WGS) entry which is preliminary data.</text>
</comment>
<dbReference type="SUPFAM" id="SSF50129">
    <property type="entry name" value="GroES-like"/>
    <property type="match status" value="1"/>
</dbReference>
<evidence type="ECO:0000256" key="6">
    <source>
        <dbReference type="ARBA" id="ARBA00023002"/>
    </source>
</evidence>
<dbReference type="InterPro" id="IPR045306">
    <property type="entry name" value="SDH-like"/>
</dbReference>
<dbReference type="Gene3D" id="3.40.50.720">
    <property type="entry name" value="NAD(P)-binding Rossmann-like Domain"/>
    <property type="match status" value="1"/>
</dbReference>
<keyword evidence="11" id="KW-1185">Reference proteome</keyword>
<keyword evidence="6" id="KW-0560">Oxidoreductase</keyword>
<evidence type="ECO:0000256" key="2">
    <source>
        <dbReference type="ARBA" id="ARBA00004921"/>
    </source>
</evidence>
<dbReference type="FunFam" id="3.40.50.720:FF:000068">
    <property type="entry name" value="Sorbitol dehydrogenase"/>
    <property type="match status" value="1"/>
</dbReference>
<evidence type="ECO:0000256" key="4">
    <source>
        <dbReference type="ARBA" id="ARBA00022723"/>
    </source>
</evidence>
<protein>
    <submittedName>
        <fullName evidence="10">Chlorophyll synthesis pathway protein BchC</fullName>
    </submittedName>
</protein>
<evidence type="ECO:0000259" key="9">
    <source>
        <dbReference type="SMART" id="SM00829"/>
    </source>
</evidence>
<dbReference type="AlphaFoldDB" id="A0A4Z1NYN4"/>
<dbReference type="EMBL" id="SNSC02000009">
    <property type="protein sequence ID" value="TID21242.1"/>
    <property type="molecule type" value="Genomic_DNA"/>
</dbReference>
<dbReference type="GO" id="GO:0003939">
    <property type="term" value="F:L-iditol 2-dehydrogenase (NAD+) activity"/>
    <property type="evidence" value="ECO:0007669"/>
    <property type="project" value="TreeGrafter"/>
</dbReference>
<keyword evidence="5 8" id="KW-0862">Zinc</keyword>
<dbReference type="CDD" id="cd05285">
    <property type="entry name" value="sorbitol_DH"/>
    <property type="match status" value="1"/>
</dbReference>
<comment type="pathway">
    <text evidence="2">Carbohydrate degradation.</text>
</comment>
<evidence type="ECO:0000313" key="10">
    <source>
        <dbReference type="EMBL" id="TID21242.1"/>
    </source>
</evidence>
<gene>
    <name evidence="10" type="ORF">E6O75_ATG04637</name>
</gene>
<evidence type="ECO:0000256" key="1">
    <source>
        <dbReference type="ARBA" id="ARBA00001947"/>
    </source>
</evidence>
<dbReference type="Pfam" id="PF08240">
    <property type="entry name" value="ADH_N"/>
    <property type="match status" value="1"/>
</dbReference>
<keyword evidence="4 8" id="KW-0479">Metal-binding</keyword>
<dbReference type="InterPro" id="IPR020843">
    <property type="entry name" value="ER"/>
</dbReference>
<comment type="similarity">
    <text evidence="3 8">Belongs to the zinc-containing alcohol dehydrogenase family.</text>
</comment>
<evidence type="ECO:0000313" key="11">
    <source>
        <dbReference type="Proteomes" id="UP000298493"/>
    </source>
</evidence>